<dbReference type="Proteomes" id="UP000826616">
    <property type="component" value="Chromosome"/>
</dbReference>
<proteinExistence type="predicted"/>
<gene>
    <name evidence="6" type="ORF">K3F53_09270</name>
</gene>
<feature type="domain" description="RNA polymerase sigma factor 70 region 4 type 2" evidence="5">
    <location>
        <begin position="149"/>
        <end position="199"/>
    </location>
</feature>
<name>A0ABX8YFW5_ANETH</name>
<dbReference type="EMBL" id="CP080764">
    <property type="protein sequence ID" value="QYY44332.1"/>
    <property type="molecule type" value="Genomic_DNA"/>
</dbReference>
<dbReference type="InterPro" id="IPR014284">
    <property type="entry name" value="RNA_pol_sigma-70_dom"/>
</dbReference>
<dbReference type="InterPro" id="IPR036388">
    <property type="entry name" value="WH-like_DNA-bd_sf"/>
</dbReference>
<dbReference type="RefSeq" id="WP_220560591.1">
    <property type="nucleotide sequence ID" value="NZ_CP080764.1"/>
</dbReference>
<dbReference type="Gene3D" id="1.10.10.10">
    <property type="entry name" value="Winged helix-like DNA-binding domain superfamily/Winged helix DNA-binding domain"/>
    <property type="match status" value="1"/>
</dbReference>
<dbReference type="InterPro" id="IPR013249">
    <property type="entry name" value="RNA_pol_sigma70_r4_t2"/>
</dbReference>
<evidence type="ECO:0000256" key="1">
    <source>
        <dbReference type="ARBA" id="ARBA00023015"/>
    </source>
</evidence>
<evidence type="ECO:0000256" key="3">
    <source>
        <dbReference type="ARBA" id="ARBA00023125"/>
    </source>
</evidence>
<dbReference type="PANTHER" id="PTHR30385">
    <property type="entry name" value="SIGMA FACTOR F FLAGELLAR"/>
    <property type="match status" value="1"/>
</dbReference>
<dbReference type="GeneID" id="97141557"/>
<evidence type="ECO:0000313" key="6">
    <source>
        <dbReference type="EMBL" id="QYY44332.1"/>
    </source>
</evidence>
<reference evidence="6 7" key="1">
    <citation type="submission" date="2021-08" db="EMBL/GenBank/DDBJ databases">
        <title>Complete genome sequence of the strain Aneurinibacillus thermoaerophilus CCM 8960.</title>
        <authorList>
            <person name="Musilova J."/>
            <person name="Kourilova X."/>
            <person name="Pernicova I."/>
            <person name="Bezdicek M."/>
            <person name="Lengerova M."/>
            <person name="Obruca S."/>
            <person name="Sedlar K."/>
        </authorList>
    </citation>
    <scope>NUCLEOTIDE SEQUENCE [LARGE SCALE GENOMIC DNA]</scope>
    <source>
        <strain evidence="6 7">CCM 8960</strain>
    </source>
</reference>
<sequence>MKKPYSYGKLKGGLERSVVNFIQQYKRGLSNRVVKSFLYNQEHFHLFLKAICFPTADNIEELNQAFRRHYIVIRLTHYLSKLLSHTSRDYYHKHKKRQYHCLLIFDQPINKGDSVETIGNLIDINESDTAEKVINKQDNFLEHIEDSSLYHILTTLSKRQLEILELSFLDNLTHKQIAKILGITPQAVSKSYRQAVKKLAEAYKMRDSYGTV</sequence>
<keyword evidence="1" id="KW-0805">Transcription regulation</keyword>
<evidence type="ECO:0000259" key="5">
    <source>
        <dbReference type="Pfam" id="PF08281"/>
    </source>
</evidence>
<evidence type="ECO:0000256" key="4">
    <source>
        <dbReference type="ARBA" id="ARBA00023163"/>
    </source>
</evidence>
<dbReference type="NCBIfam" id="TIGR02937">
    <property type="entry name" value="sigma70-ECF"/>
    <property type="match status" value="1"/>
</dbReference>
<organism evidence="6 7">
    <name type="scientific">Aneurinibacillus thermoaerophilus</name>
    <dbReference type="NCBI Taxonomy" id="143495"/>
    <lineage>
        <taxon>Bacteria</taxon>
        <taxon>Bacillati</taxon>
        <taxon>Bacillota</taxon>
        <taxon>Bacilli</taxon>
        <taxon>Bacillales</taxon>
        <taxon>Paenibacillaceae</taxon>
        <taxon>Aneurinibacillus group</taxon>
        <taxon>Aneurinibacillus</taxon>
    </lineage>
</organism>
<evidence type="ECO:0000313" key="7">
    <source>
        <dbReference type="Proteomes" id="UP000826616"/>
    </source>
</evidence>
<accession>A0ABX8YFW5</accession>
<keyword evidence="7" id="KW-1185">Reference proteome</keyword>
<dbReference type="Pfam" id="PF08281">
    <property type="entry name" value="Sigma70_r4_2"/>
    <property type="match status" value="1"/>
</dbReference>
<protein>
    <submittedName>
        <fullName evidence="6">Sigma-70 family RNA polymerase sigma factor</fullName>
    </submittedName>
</protein>
<dbReference type="InterPro" id="IPR013324">
    <property type="entry name" value="RNA_pol_sigma_r3/r4-like"/>
</dbReference>
<evidence type="ECO:0000256" key="2">
    <source>
        <dbReference type="ARBA" id="ARBA00023082"/>
    </source>
</evidence>
<dbReference type="CDD" id="cd06171">
    <property type="entry name" value="Sigma70_r4"/>
    <property type="match status" value="1"/>
</dbReference>
<keyword evidence="2" id="KW-0731">Sigma factor</keyword>
<keyword evidence="3" id="KW-0238">DNA-binding</keyword>
<keyword evidence="4" id="KW-0804">Transcription</keyword>
<dbReference type="SUPFAM" id="SSF88659">
    <property type="entry name" value="Sigma3 and sigma4 domains of RNA polymerase sigma factors"/>
    <property type="match status" value="1"/>
</dbReference>